<sequence>MTEIDDVPVRVEPAGSAEPGKTTEPPARPRRAAKIAGVGLAALAVAGTAAAAYAYADRAGTSDTPDTLPPAKAEVTRGTLTDEVTEGGTLGYGALVPIASRKPGTVTALPEEGEVVRRGEPLFEVDATPVPLVYGTVPAWRDLASGAEGTDVKQLEKNLWELGYRGFDIDHDYTDATAAAVAEWQEDLGVEETGTVRTNDVVVQPTAVRIGSLTASLGDQAGNGGPVLSVTDTVPSVTVTLDPADRRMAEVGAAVEVTLPDGTAAAGKITDATTKVSEDSGSGGDGEATTTLEVVAVLTEKKGREAAAAYDAAAVDVTFTAGERKDVLTVPVAALVALAEGGFGVEVVDGSTTEYVPVETGLFSGGRVEISGEGVTEGTVVGVPGE</sequence>
<evidence type="ECO:0000313" key="6">
    <source>
        <dbReference type="EMBL" id="NGN94498.1"/>
    </source>
</evidence>
<dbReference type="EMBL" id="JAALAA010000015">
    <property type="protein sequence ID" value="NGN94498.1"/>
    <property type="molecule type" value="Genomic_DNA"/>
</dbReference>
<evidence type="ECO:0000256" key="4">
    <source>
        <dbReference type="SAM" id="Phobius"/>
    </source>
</evidence>
<dbReference type="Pfam" id="PF01471">
    <property type="entry name" value="PG_binding_1"/>
    <property type="match status" value="1"/>
</dbReference>
<keyword evidence="4" id="KW-1133">Transmembrane helix</keyword>
<dbReference type="InterPro" id="IPR036366">
    <property type="entry name" value="PGBDSf"/>
</dbReference>
<dbReference type="InterPro" id="IPR050465">
    <property type="entry name" value="UPF0194_transport"/>
</dbReference>
<dbReference type="InterPro" id="IPR036365">
    <property type="entry name" value="PGBD-like_sf"/>
</dbReference>
<keyword evidence="2" id="KW-0175">Coiled coil</keyword>
<organism evidence="6 7">
    <name type="scientific">Nocardioides turkmenicus</name>
    <dbReference type="NCBI Taxonomy" id="2711220"/>
    <lineage>
        <taxon>Bacteria</taxon>
        <taxon>Bacillati</taxon>
        <taxon>Actinomycetota</taxon>
        <taxon>Actinomycetes</taxon>
        <taxon>Propionibacteriales</taxon>
        <taxon>Nocardioidaceae</taxon>
        <taxon>Nocardioides</taxon>
    </lineage>
</organism>
<evidence type="ECO:0000256" key="3">
    <source>
        <dbReference type="SAM" id="MobiDB-lite"/>
    </source>
</evidence>
<gene>
    <name evidence="6" type="ORF">G5C66_17350</name>
</gene>
<reference evidence="6 7" key="1">
    <citation type="submission" date="2020-02" db="EMBL/GenBank/DDBJ databases">
        <title>Whole-genome analyses of novel actinobacteria.</title>
        <authorList>
            <person name="Sahin N."/>
        </authorList>
    </citation>
    <scope>NUCLEOTIDE SEQUENCE [LARGE SCALE GENOMIC DNA]</scope>
    <source>
        <strain evidence="6 7">KC13</strain>
    </source>
</reference>
<dbReference type="RefSeq" id="WP_165112221.1">
    <property type="nucleotide sequence ID" value="NZ_JAALAA010000015.1"/>
</dbReference>
<dbReference type="SUPFAM" id="SSF47090">
    <property type="entry name" value="PGBD-like"/>
    <property type="match status" value="1"/>
</dbReference>
<evidence type="ECO:0000313" key="7">
    <source>
        <dbReference type="Proteomes" id="UP000483261"/>
    </source>
</evidence>
<feature type="domain" description="Peptidoglycan binding-like" evidence="5">
    <location>
        <begin position="149"/>
        <end position="195"/>
    </location>
</feature>
<name>A0A6M1RA56_9ACTN</name>
<comment type="subcellular location">
    <subcellularLocation>
        <location evidence="1">Cell envelope</location>
    </subcellularLocation>
</comment>
<accession>A0A6M1RA56</accession>
<evidence type="ECO:0000259" key="5">
    <source>
        <dbReference type="Pfam" id="PF01471"/>
    </source>
</evidence>
<feature type="transmembrane region" description="Helical" evidence="4">
    <location>
        <begin position="35"/>
        <end position="56"/>
    </location>
</feature>
<feature type="region of interest" description="Disordered" evidence="3">
    <location>
        <begin position="1"/>
        <end position="29"/>
    </location>
</feature>
<feature type="region of interest" description="Disordered" evidence="3">
    <location>
        <begin position="59"/>
        <end position="80"/>
    </location>
</feature>
<dbReference type="GO" id="GO:0030313">
    <property type="term" value="C:cell envelope"/>
    <property type="evidence" value="ECO:0007669"/>
    <property type="project" value="UniProtKB-SubCell"/>
</dbReference>
<dbReference type="Gene3D" id="1.10.101.10">
    <property type="entry name" value="PGBD-like superfamily/PGBD"/>
    <property type="match status" value="1"/>
</dbReference>
<keyword evidence="4" id="KW-0472">Membrane</keyword>
<evidence type="ECO:0000256" key="1">
    <source>
        <dbReference type="ARBA" id="ARBA00004196"/>
    </source>
</evidence>
<dbReference type="Proteomes" id="UP000483261">
    <property type="component" value="Unassembled WGS sequence"/>
</dbReference>
<proteinExistence type="predicted"/>
<dbReference type="InterPro" id="IPR002477">
    <property type="entry name" value="Peptidoglycan-bd-like"/>
</dbReference>
<keyword evidence="7" id="KW-1185">Reference proteome</keyword>
<dbReference type="AlphaFoldDB" id="A0A6M1RA56"/>
<comment type="caution">
    <text evidence="6">The sequence shown here is derived from an EMBL/GenBank/DDBJ whole genome shotgun (WGS) entry which is preliminary data.</text>
</comment>
<dbReference type="Gene3D" id="2.40.420.20">
    <property type="match status" value="1"/>
</dbReference>
<dbReference type="PANTHER" id="PTHR32347:SF27">
    <property type="entry name" value="RND EFFLUX PUMP MEMBRANE FUSION PROTEIN BARREL-SANDWICH DOMAIN-CONTAINING PROTEIN"/>
    <property type="match status" value="1"/>
</dbReference>
<protein>
    <submittedName>
        <fullName evidence="6">Peptidoglycan-binding protein</fullName>
    </submittedName>
</protein>
<evidence type="ECO:0000256" key="2">
    <source>
        <dbReference type="ARBA" id="ARBA00023054"/>
    </source>
</evidence>
<keyword evidence="4" id="KW-0812">Transmembrane</keyword>
<dbReference type="PANTHER" id="PTHR32347">
    <property type="entry name" value="EFFLUX SYSTEM COMPONENT YKNX-RELATED"/>
    <property type="match status" value="1"/>
</dbReference>